<dbReference type="EMBL" id="CAJVPQ010000926">
    <property type="protein sequence ID" value="CAG8520047.1"/>
    <property type="molecule type" value="Genomic_DNA"/>
</dbReference>
<reference evidence="1" key="1">
    <citation type="submission" date="2021-06" db="EMBL/GenBank/DDBJ databases">
        <authorList>
            <person name="Kallberg Y."/>
            <person name="Tangrot J."/>
            <person name="Rosling A."/>
        </authorList>
    </citation>
    <scope>NUCLEOTIDE SEQUENCE</scope>
    <source>
        <strain evidence="1">UK204</strain>
    </source>
</reference>
<dbReference type="PANTHER" id="PTHR14187">
    <property type="entry name" value="ALPHA KINASE/ELONGATION FACTOR 2 KINASE"/>
    <property type="match status" value="1"/>
</dbReference>
<proteinExistence type="predicted"/>
<protein>
    <submittedName>
        <fullName evidence="1">17862_t:CDS:1</fullName>
    </submittedName>
</protein>
<name>A0A9N9A8E3_9GLOM</name>
<dbReference type="Gene3D" id="3.90.640.10">
    <property type="entry name" value="Actin, Chain A, domain 4"/>
    <property type="match status" value="1"/>
</dbReference>
<sequence>MSWDIRFVVGLDFGTTFSGFSYCHKDDKTIKTNTEWPGATGEFKTNTVLQYDENLNVKSWGYPALAKRPKRNFDINEQKYVAELFKLHLGDLNDSLKPNLPNGLEYKKTIVDYLREIGKWIKMTIKKDWPHFDETKFFEQVLLVLTVPAEYSEKAKAIMRDCVHQAELIDERNSDKLQFTTEPEAAAIHCRDSLGEHDLTCGTIFMIVDCGGGTVDLTTRKLLDGNRLGEVTERIGDFCGSSFVDGEFIKYLRRELGNEAINLLRDNFYGQMQFLVQSFCQNAKLPFTGDDQNFCYEINLEEVSPVLLQYVSGERRQRMEAAEWLIKLDYNTIKSMFDPVVERILRMMHTQIENTSGVLITPEKRKTNIIFLVGGFSQSAYLQKRIKEEFSGYNISVPNNPIAAISRGAAIYGKSFSETDMLDMDGQFSIIDSRILRYTYGIRVYKSGEGFLFKSLAKRGDEVRINEAFSVRVQPSHPFQSTGLFEIYFTRSFSARTCEETGMKLFGKLKIDWSDDKHVMDRPTTFKLAFGKMELKATAQNENNGQTYQTSFDLQDDE</sequence>
<gene>
    <name evidence="1" type="ORF">FCALED_LOCUS4650</name>
</gene>
<dbReference type="PANTHER" id="PTHR14187:SF5">
    <property type="entry name" value="HEAT SHOCK 70 KDA PROTEIN 12A"/>
    <property type="match status" value="1"/>
</dbReference>
<accession>A0A9N9A8E3</accession>
<comment type="caution">
    <text evidence="1">The sequence shown here is derived from an EMBL/GenBank/DDBJ whole genome shotgun (WGS) entry which is preliminary data.</text>
</comment>
<dbReference type="InterPro" id="IPR043129">
    <property type="entry name" value="ATPase_NBD"/>
</dbReference>
<dbReference type="OrthoDB" id="2963168at2759"/>
<evidence type="ECO:0000313" key="2">
    <source>
        <dbReference type="Proteomes" id="UP000789570"/>
    </source>
</evidence>
<dbReference type="SUPFAM" id="SSF53067">
    <property type="entry name" value="Actin-like ATPase domain"/>
    <property type="match status" value="2"/>
</dbReference>
<organism evidence="1 2">
    <name type="scientific">Funneliformis caledonium</name>
    <dbReference type="NCBI Taxonomy" id="1117310"/>
    <lineage>
        <taxon>Eukaryota</taxon>
        <taxon>Fungi</taxon>
        <taxon>Fungi incertae sedis</taxon>
        <taxon>Mucoromycota</taxon>
        <taxon>Glomeromycotina</taxon>
        <taxon>Glomeromycetes</taxon>
        <taxon>Glomerales</taxon>
        <taxon>Glomeraceae</taxon>
        <taxon>Funneliformis</taxon>
    </lineage>
</organism>
<dbReference type="Proteomes" id="UP000789570">
    <property type="component" value="Unassembled WGS sequence"/>
</dbReference>
<dbReference type="AlphaFoldDB" id="A0A9N9A8E3"/>
<keyword evidence="2" id="KW-1185">Reference proteome</keyword>
<evidence type="ECO:0000313" key="1">
    <source>
        <dbReference type="EMBL" id="CAG8520047.1"/>
    </source>
</evidence>
<dbReference type="CDD" id="cd10229">
    <property type="entry name" value="ASKHA_NBD_HSP70_HSPA12"/>
    <property type="match status" value="1"/>
</dbReference>
<dbReference type="Gene3D" id="3.30.420.40">
    <property type="match status" value="2"/>
</dbReference>